<evidence type="ECO:0000256" key="2">
    <source>
        <dbReference type="ARBA" id="ARBA00006529"/>
    </source>
</evidence>
<evidence type="ECO:0000256" key="7">
    <source>
        <dbReference type="PROSITE-ProRule" id="PRU00192"/>
    </source>
</evidence>
<gene>
    <name evidence="12" type="ORF">D9758_010424</name>
</gene>
<feature type="domain" description="Protein kinase" evidence="11">
    <location>
        <begin position="545"/>
        <end position="835"/>
    </location>
</feature>
<feature type="transmembrane region" description="Helical" evidence="9">
    <location>
        <begin position="1062"/>
        <end position="1083"/>
    </location>
</feature>
<evidence type="ECO:0000259" key="10">
    <source>
        <dbReference type="PROSITE" id="PS50002"/>
    </source>
</evidence>
<evidence type="ECO:0000313" key="13">
    <source>
        <dbReference type="Proteomes" id="UP000559256"/>
    </source>
</evidence>
<dbReference type="InterPro" id="IPR001452">
    <property type="entry name" value="SH3_domain"/>
</dbReference>
<dbReference type="Pfam" id="PF00069">
    <property type="entry name" value="Pkinase"/>
    <property type="match status" value="1"/>
</dbReference>
<keyword evidence="9" id="KW-0812">Transmembrane</keyword>
<comment type="similarity">
    <text evidence="2">Belongs to the protein kinase superfamily. STE Ser/Thr protein kinase family. MAP kinase kinase kinase subfamily.</text>
</comment>
<organism evidence="12 13">
    <name type="scientific">Tetrapyrgos nigripes</name>
    <dbReference type="NCBI Taxonomy" id="182062"/>
    <lineage>
        <taxon>Eukaryota</taxon>
        <taxon>Fungi</taxon>
        <taxon>Dikarya</taxon>
        <taxon>Basidiomycota</taxon>
        <taxon>Agaricomycotina</taxon>
        <taxon>Agaricomycetes</taxon>
        <taxon>Agaricomycetidae</taxon>
        <taxon>Agaricales</taxon>
        <taxon>Marasmiineae</taxon>
        <taxon>Marasmiaceae</taxon>
        <taxon>Tetrapyrgos</taxon>
    </lineage>
</organism>
<feature type="region of interest" description="Disordered" evidence="8">
    <location>
        <begin position="915"/>
        <end position="968"/>
    </location>
</feature>
<feature type="region of interest" description="Disordered" evidence="8">
    <location>
        <begin position="218"/>
        <end position="279"/>
    </location>
</feature>
<accession>A0A8H5CNK0</accession>
<dbReference type="InterPro" id="IPR000719">
    <property type="entry name" value="Prot_kinase_dom"/>
</dbReference>
<feature type="domain" description="SH3" evidence="10">
    <location>
        <begin position="103"/>
        <end position="163"/>
    </location>
</feature>
<evidence type="ECO:0000256" key="5">
    <source>
        <dbReference type="ARBA" id="ARBA00047559"/>
    </source>
</evidence>
<dbReference type="Proteomes" id="UP000559256">
    <property type="component" value="Unassembled WGS sequence"/>
</dbReference>
<feature type="compositionally biased region" description="Basic and acidic residues" evidence="8">
    <location>
        <begin position="959"/>
        <end position="968"/>
    </location>
</feature>
<dbReference type="AlphaFoldDB" id="A0A8H5CNK0"/>
<proteinExistence type="inferred from homology"/>
<dbReference type="Gene3D" id="2.30.30.40">
    <property type="entry name" value="SH3 Domains"/>
    <property type="match status" value="1"/>
</dbReference>
<comment type="catalytic activity">
    <reaction evidence="5">
        <text>L-threonyl-[protein] + ATP = O-phospho-L-threonyl-[protein] + ADP + H(+)</text>
        <dbReference type="Rhea" id="RHEA:46608"/>
        <dbReference type="Rhea" id="RHEA-COMP:11060"/>
        <dbReference type="Rhea" id="RHEA-COMP:11605"/>
        <dbReference type="ChEBI" id="CHEBI:15378"/>
        <dbReference type="ChEBI" id="CHEBI:30013"/>
        <dbReference type="ChEBI" id="CHEBI:30616"/>
        <dbReference type="ChEBI" id="CHEBI:61977"/>
        <dbReference type="ChEBI" id="CHEBI:456216"/>
        <dbReference type="EC" id="2.7.11.25"/>
    </reaction>
</comment>
<keyword evidence="13" id="KW-1185">Reference proteome</keyword>
<dbReference type="PROSITE" id="PS50011">
    <property type="entry name" value="PROTEIN_KINASE_DOM"/>
    <property type="match status" value="1"/>
</dbReference>
<dbReference type="Pfam" id="PF00018">
    <property type="entry name" value="SH3_1"/>
    <property type="match status" value="1"/>
</dbReference>
<sequence length="1091" mass="120724">MSSRAIQPKYEFDPEGHYADPQVQTWAKYYAEGGQDTAGAEYFISVPGLKLNGQQTSASPDGRPALTIDTNLQPSQSKLPIPPSRDDFEYLRNTYGVTVADAHSSSGIVVKCDFEPSRADEVAVNAGDIVCVIHRFQDEWSLVRNQNGDRGVIPTDCLLLEGSSSILKLPGPRTPSSLSRLTPLRSPLSDDGTKRKSKKNVLGLLEFLHLTKRSKTKELEDRSTTLASTVETTKQSLQSALKTQSSSRGKESDRRVRFHSPSVSENLGTQSSTSKTGSDATLPILWNVTSDEDVSDCSPISPQALPPRYEEVDSLAVTRASSEKHFASTPPYTTSPFRTNRVSLDSKPLPLGDDKVDLNAVEATTVAPSGTNVVVMNSVTVVTNSTLLAESIASQSIIYRNMLSFLFRQVSPDNSLWGTLYEYYTSLQSLDSVSSLVQSHDYRANLLQVASALDISEEVNIREALQRDENEIAGVLHVISETSRRAVLALEGDDAQKFLDVVQDVLDKGYLLNGEETARARRLLVRLSETCDKLPSSLFIKGVERPDEQATFGGGFGDVYRATYNGQHVALKRMRIFQRDPGVPNVRRRFCREALVWQHLNSSFIVPFLGIEFLRFVSSSVFLTFLAGLGIDAESFPSFLCMVSPWMSHGTVLKHLADHGRAGVNKRLHEVTQGLAYLHSQKIVHGDLRGSNILINGNWQACLTDFGLTVFNDATAATFTSRREGSVRWMAPELHVPEHFGLDRFRLTFETDIYAFGCVCLELYTGRPPFCTQQHTQLPDSAVMLKVIQGVRPERPTGEGEMSDQMWKMVEMCWSQHFADRLKTDEVVEFTRGFSDPNTKSLDLPVFSEVPKSLLPSDDDWDDLDLDPQQDKSLPIQSPLYLQEGSSLSTLSIERLPPFPHFPIRPFPAYPPVPGQSLTVYSDGEDETTENSPGDDLEYADHDSGDSSEEDVEDGETEGVSKDDLKHAGFLDEDKEAEVKLDGGLKGAGKKLDNLDDNSEVTLSAELADYWDLVEVLDVALNTNFSLTLSEESEMSKPAVNIAEPYLPSVSPVITTLLTICFAFYFVLYLFVLVYLMLAGLLLQPVVIGRI</sequence>
<evidence type="ECO:0000256" key="4">
    <source>
        <dbReference type="ARBA" id="ARBA00022443"/>
    </source>
</evidence>
<dbReference type="EC" id="2.7.11.25" evidence="3"/>
<dbReference type="InterPro" id="IPR051681">
    <property type="entry name" value="Ser/Thr_Kinases-Pseudokinases"/>
</dbReference>
<evidence type="ECO:0000256" key="6">
    <source>
        <dbReference type="ARBA" id="ARBA00048329"/>
    </source>
</evidence>
<feature type="region of interest" description="Disordered" evidence="8">
    <location>
        <begin position="169"/>
        <end position="195"/>
    </location>
</feature>
<dbReference type="SUPFAM" id="SSF50044">
    <property type="entry name" value="SH3-domain"/>
    <property type="match status" value="1"/>
</dbReference>
<keyword evidence="9" id="KW-1133">Transmembrane helix</keyword>
<dbReference type="SMART" id="SM00326">
    <property type="entry name" value="SH3"/>
    <property type="match status" value="1"/>
</dbReference>
<keyword evidence="4 7" id="KW-0728">SH3 domain</keyword>
<evidence type="ECO:0000313" key="12">
    <source>
        <dbReference type="EMBL" id="KAF5345020.1"/>
    </source>
</evidence>
<comment type="cofactor">
    <cofactor evidence="1">
        <name>Mg(2+)</name>
        <dbReference type="ChEBI" id="CHEBI:18420"/>
    </cofactor>
</comment>
<evidence type="ECO:0000259" key="11">
    <source>
        <dbReference type="PROSITE" id="PS50011"/>
    </source>
</evidence>
<reference evidence="12 13" key="1">
    <citation type="journal article" date="2020" name="ISME J.">
        <title>Uncovering the hidden diversity of litter-decomposition mechanisms in mushroom-forming fungi.</title>
        <authorList>
            <person name="Floudas D."/>
            <person name="Bentzer J."/>
            <person name="Ahren D."/>
            <person name="Johansson T."/>
            <person name="Persson P."/>
            <person name="Tunlid A."/>
        </authorList>
    </citation>
    <scope>NUCLEOTIDE SEQUENCE [LARGE SCALE GENOMIC DNA]</scope>
    <source>
        <strain evidence="12 13">CBS 291.85</strain>
    </source>
</reference>
<evidence type="ECO:0000256" key="8">
    <source>
        <dbReference type="SAM" id="MobiDB-lite"/>
    </source>
</evidence>
<dbReference type="PANTHER" id="PTHR44329">
    <property type="entry name" value="SERINE/THREONINE-PROTEIN KINASE TNNI3K-RELATED"/>
    <property type="match status" value="1"/>
</dbReference>
<dbReference type="OrthoDB" id="4062651at2759"/>
<evidence type="ECO:0000256" key="9">
    <source>
        <dbReference type="SAM" id="Phobius"/>
    </source>
</evidence>
<feature type="compositionally biased region" description="Polar residues" evidence="8">
    <location>
        <begin position="224"/>
        <end position="247"/>
    </location>
</feature>
<protein>
    <recommendedName>
        <fullName evidence="3">mitogen-activated protein kinase kinase kinase</fullName>
        <ecNumber evidence="3">2.7.11.25</ecNumber>
    </recommendedName>
</protein>
<comment type="caution">
    <text evidence="12">The sequence shown here is derived from an EMBL/GenBank/DDBJ whole genome shotgun (WGS) entry which is preliminary data.</text>
</comment>
<feature type="compositionally biased region" description="Low complexity" evidence="8">
    <location>
        <begin position="174"/>
        <end position="189"/>
    </location>
</feature>
<evidence type="ECO:0000256" key="1">
    <source>
        <dbReference type="ARBA" id="ARBA00001946"/>
    </source>
</evidence>
<feature type="compositionally biased region" description="Acidic residues" evidence="8">
    <location>
        <begin position="946"/>
        <end position="957"/>
    </location>
</feature>
<feature type="compositionally biased region" description="Polar residues" evidence="8">
    <location>
        <begin position="261"/>
        <end position="279"/>
    </location>
</feature>
<dbReference type="EMBL" id="JAACJM010000115">
    <property type="protein sequence ID" value="KAF5345020.1"/>
    <property type="molecule type" value="Genomic_DNA"/>
</dbReference>
<comment type="catalytic activity">
    <reaction evidence="6">
        <text>L-seryl-[protein] + ATP = O-phospho-L-seryl-[protein] + ADP + H(+)</text>
        <dbReference type="Rhea" id="RHEA:17989"/>
        <dbReference type="Rhea" id="RHEA-COMP:9863"/>
        <dbReference type="Rhea" id="RHEA-COMP:11604"/>
        <dbReference type="ChEBI" id="CHEBI:15378"/>
        <dbReference type="ChEBI" id="CHEBI:29999"/>
        <dbReference type="ChEBI" id="CHEBI:30616"/>
        <dbReference type="ChEBI" id="CHEBI:83421"/>
        <dbReference type="ChEBI" id="CHEBI:456216"/>
        <dbReference type="EC" id="2.7.11.25"/>
    </reaction>
</comment>
<feature type="compositionally biased region" description="Acidic residues" evidence="8">
    <location>
        <begin position="923"/>
        <end position="938"/>
    </location>
</feature>
<dbReference type="InterPro" id="IPR036028">
    <property type="entry name" value="SH3-like_dom_sf"/>
</dbReference>
<feature type="compositionally biased region" description="Acidic residues" evidence="8">
    <location>
        <begin position="857"/>
        <end position="868"/>
    </location>
</feature>
<dbReference type="InterPro" id="IPR011009">
    <property type="entry name" value="Kinase-like_dom_sf"/>
</dbReference>
<evidence type="ECO:0000256" key="3">
    <source>
        <dbReference type="ARBA" id="ARBA00012406"/>
    </source>
</evidence>
<dbReference type="PROSITE" id="PS50002">
    <property type="entry name" value="SH3"/>
    <property type="match status" value="1"/>
</dbReference>
<dbReference type="PROSITE" id="PS00109">
    <property type="entry name" value="PROTEIN_KINASE_TYR"/>
    <property type="match status" value="1"/>
</dbReference>
<dbReference type="Gene3D" id="1.10.510.10">
    <property type="entry name" value="Transferase(Phosphotransferase) domain 1"/>
    <property type="match status" value="1"/>
</dbReference>
<keyword evidence="9" id="KW-0472">Membrane</keyword>
<feature type="region of interest" description="Disordered" evidence="8">
    <location>
        <begin position="857"/>
        <end position="879"/>
    </location>
</feature>
<dbReference type="GO" id="GO:0004709">
    <property type="term" value="F:MAP kinase kinase kinase activity"/>
    <property type="evidence" value="ECO:0007669"/>
    <property type="project" value="UniProtKB-EC"/>
</dbReference>
<dbReference type="GO" id="GO:0005524">
    <property type="term" value="F:ATP binding"/>
    <property type="evidence" value="ECO:0007669"/>
    <property type="project" value="InterPro"/>
</dbReference>
<name>A0A8H5CNK0_9AGAR</name>
<dbReference type="InterPro" id="IPR008266">
    <property type="entry name" value="Tyr_kinase_AS"/>
</dbReference>
<dbReference type="SUPFAM" id="SSF56112">
    <property type="entry name" value="Protein kinase-like (PK-like)"/>
    <property type="match status" value="1"/>
</dbReference>